<dbReference type="RefSeq" id="WP_236291235.1">
    <property type="nucleotide sequence ID" value="NZ_CAKMMW010000019.1"/>
</dbReference>
<dbReference type="EMBL" id="CAKMMW010000019">
    <property type="protein sequence ID" value="CAH1220876.1"/>
    <property type="molecule type" value="Genomic_DNA"/>
</dbReference>
<organism evidence="1 2">
    <name type="scientific">Paenibacillus allorhizoplanae</name>
    <dbReference type="NCBI Taxonomy" id="2905648"/>
    <lineage>
        <taxon>Bacteria</taxon>
        <taxon>Bacillati</taxon>
        <taxon>Bacillota</taxon>
        <taxon>Bacilli</taxon>
        <taxon>Bacillales</taxon>
        <taxon>Paenibacillaceae</taxon>
        <taxon>Paenibacillus</taxon>
    </lineage>
</organism>
<evidence type="ECO:0008006" key="3">
    <source>
        <dbReference type="Google" id="ProtNLM"/>
    </source>
</evidence>
<evidence type="ECO:0000313" key="1">
    <source>
        <dbReference type="EMBL" id="CAH1220876.1"/>
    </source>
</evidence>
<proteinExistence type="predicted"/>
<dbReference type="Gene3D" id="3.40.50.150">
    <property type="entry name" value="Vaccinia Virus protein VP39"/>
    <property type="match status" value="1"/>
</dbReference>
<protein>
    <recommendedName>
        <fullName evidence="3">Class I SAM-dependent methyltransferase</fullName>
    </recommendedName>
</protein>
<dbReference type="Proteomes" id="UP000838821">
    <property type="component" value="Unassembled WGS sequence"/>
</dbReference>
<evidence type="ECO:0000313" key="2">
    <source>
        <dbReference type="Proteomes" id="UP000838821"/>
    </source>
</evidence>
<comment type="caution">
    <text evidence="1">The sequence shown here is derived from an EMBL/GenBank/DDBJ whole genome shotgun (WGS) entry which is preliminary data.</text>
</comment>
<gene>
    <name evidence="1" type="ORF">PAECIP111891_05124</name>
</gene>
<name>A0ABN8GX21_9BACL</name>
<reference evidence="1" key="1">
    <citation type="submission" date="2022-01" db="EMBL/GenBank/DDBJ databases">
        <authorList>
            <person name="Criscuolo A."/>
        </authorList>
    </citation>
    <scope>NUCLEOTIDE SEQUENCE</scope>
    <source>
        <strain evidence="1">CIP111891</strain>
    </source>
</reference>
<sequence>MNRFFEKIIKPILIKYEAKHIVEIGVFLDGRTTIKLLEFCKIMNGKLTVIDPAPGFNTYAYEAVFSEELVVHKKHSLEVLSELQAADVFLIDGDHNWYTVYHELMAVEQMATRSGEFPIVILHDTEWPYGRRDSYYFPETIPTQYRKLHAQKGIKAGSSELVETGGINETQFNAMNEYGEENGVLTAIEDFLKITTFDLSFHRVYTNNGLGILVPSDKQVDTVMQYIMDTSGL</sequence>
<dbReference type="InterPro" id="IPR029063">
    <property type="entry name" value="SAM-dependent_MTases_sf"/>
</dbReference>
<accession>A0ABN8GX21</accession>
<dbReference type="Pfam" id="PF13578">
    <property type="entry name" value="Methyltransf_24"/>
    <property type="match status" value="1"/>
</dbReference>
<dbReference type="SUPFAM" id="SSF53335">
    <property type="entry name" value="S-adenosyl-L-methionine-dependent methyltransferases"/>
    <property type="match status" value="1"/>
</dbReference>
<keyword evidence="2" id="KW-1185">Reference proteome</keyword>